<dbReference type="Proteomes" id="UP000642673">
    <property type="component" value="Unassembled WGS sequence"/>
</dbReference>
<gene>
    <name evidence="1" type="ORF">GCM10010347_40150</name>
</gene>
<evidence type="ECO:0000313" key="2">
    <source>
        <dbReference type="Proteomes" id="UP000642673"/>
    </source>
</evidence>
<keyword evidence="2" id="KW-1185">Reference proteome</keyword>
<protein>
    <submittedName>
        <fullName evidence="1">Uncharacterized protein</fullName>
    </submittedName>
</protein>
<organism evidence="1 2">
    <name type="scientific">Streptomyces cirratus</name>
    <dbReference type="NCBI Taxonomy" id="68187"/>
    <lineage>
        <taxon>Bacteria</taxon>
        <taxon>Bacillati</taxon>
        <taxon>Actinomycetota</taxon>
        <taxon>Actinomycetes</taxon>
        <taxon>Kitasatosporales</taxon>
        <taxon>Streptomycetaceae</taxon>
        <taxon>Streptomyces</taxon>
    </lineage>
</organism>
<name>A0ABQ3EVK3_9ACTN</name>
<evidence type="ECO:0000313" key="1">
    <source>
        <dbReference type="EMBL" id="GHB66077.1"/>
    </source>
</evidence>
<accession>A0ABQ3EVK3</accession>
<sequence>MASMTIHNTTAATIVQMPSAIDSRKLTFITDHGSAFATRSRALRVRGAVRTPVRACRCATGPADAAYACGGVCGWAPGSWPAPPAFGFGFGPRVSVTVFPLPFAGASPP</sequence>
<dbReference type="EMBL" id="BMVP01000007">
    <property type="protein sequence ID" value="GHB66077.1"/>
    <property type="molecule type" value="Genomic_DNA"/>
</dbReference>
<comment type="caution">
    <text evidence="1">The sequence shown here is derived from an EMBL/GenBank/DDBJ whole genome shotgun (WGS) entry which is preliminary data.</text>
</comment>
<proteinExistence type="predicted"/>
<reference evidence="2" key="1">
    <citation type="journal article" date="2019" name="Int. J. Syst. Evol. Microbiol.">
        <title>The Global Catalogue of Microorganisms (GCM) 10K type strain sequencing project: providing services to taxonomists for standard genome sequencing and annotation.</title>
        <authorList>
            <consortium name="The Broad Institute Genomics Platform"/>
            <consortium name="The Broad Institute Genome Sequencing Center for Infectious Disease"/>
            <person name="Wu L."/>
            <person name="Ma J."/>
        </authorList>
    </citation>
    <scope>NUCLEOTIDE SEQUENCE [LARGE SCALE GENOMIC DNA]</scope>
    <source>
        <strain evidence="2">JCM 4738</strain>
    </source>
</reference>